<evidence type="ECO:0000256" key="2">
    <source>
        <dbReference type="ARBA" id="ARBA00005476"/>
    </source>
</evidence>
<dbReference type="GO" id="GO:0019432">
    <property type="term" value="P:triglyceride biosynthetic process"/>
    <property type="evidence" value="ECO:0007669"/>
    <property type="project" value="TreeGrafter"/>
</dbReference>
<dbReference type="InterPro" id="IPR031315">
    <property type="entry name" value="LNS2/PITP"/>
</dbReference>
<dbReference type="Pfam" id="PF08235">
    <property type="entry name" value="LNS2"/>
    <property type="match status" value="1"/>
</dbReference>
<dbReference type="SMART" id="SM00775">
    <property type="entry name" value="LNS2"/>
    <property type="match status" value="1"/>
</dbReference>
<feature type="compositionally biased region" description="Low complexity" evidence="6">
    <location>
        <begin position="1165"/>
        <end position="1181"/>
    </location>
</feature>
<keyword evidence="5" id="KW-0378">Hydrolase</keyword>
<feature type="region of interest" description="Disordered" evidence="6">
    <location>
        <begin position="1162"/>
        <end position="1253"/>
    </location>
</feature>
<proteinExistence type="inferred from homology"/>
<feature type="region of interest" description="Disordered" evidence="6">
    <location>
        <begin position="121"/>
        <end position="143"/>
    </location>
</feature>
<dbReference type="InterPro" id="IPR036412">
    <property type="entry name" value="HAD-like_sf"/>
</dbReference>
<feature type="domain" description="LNS2/PITP" evidence="7">
    <location>
        <begin position="750"/>
        <end position="905"/>
    </location>
</feature>
<feature type="region of interest" description="Disordered" evidence="6">
    <location>
        <begin position="355"/>
        <end position="479"/>
    </location>
</feature>
<feature type="compositionally biased region" description="Basic and acidic residues" evidence="6">
    <location>
        <begin position="1183"/>
        <end position="1196"/>
    </location>
</feature>
<dbReference type="FunFam" id="3.40.50.1000:FF:000063">
    <property type="entry name" value="Nuclear elongation and deformation protein"/>
    <property type="match status" value="1"/>
</dbReference>
<feature type="region of interest" description="Disordered" evidence="6">
    <location>
        <begin position="1137"/>
        <end position="1156"/>
    </location>
</feature>
<dbReference type="Pfam" id="PF16876">
    <property type="entry name" value="Lipin_mid"/>
    <property type="match status" value="1"/>
</dbReference>
<feature type="region of interest" description="Disordered" evidence="6">
    <location>
        <begin position="657"/>
        <end position="693"/>
    </location>
</feature>
<comment type="cofactor">
    <cofactor evidence="1">
        <name>Mg(2+)</name>
        <dbReference type="ChEBI" id="CHEBI:18420"/>
    </cofactor>
</comment>
<feature type="region of interest" description="Disordered" evidence="6">
    <location>
        <begin position="1021"/>
        <end position="1123"/>
    </location>
</feature>
<evidence type="ECO:0000313" key="9">
    <source>
        <dbReference type="Proteomes" id="UP000827284"/>
    </source>
</evidence>
<feature type="compositionally biased region" description="Polar residues" evidence="6">
    <location>
        <begin position="422"/>
        <end position="432"/>
    </location>
</feature>
<evidence type="ECO:0000256" key="3">
    <source>
        <dbReference type="ARBA" id="ARBA00012638"/>
    </source>
</evidence>
<dbReference type="AlphaFoldDB" id="A0A9P3H1F2"/>
<dbReference type="InterPro" id="IPR007651">
    <property type="entry name" value="Lipin_N"/>
</dbReference>
<evidence type="ECO:0000256" key="1">
    <source>
        <dbReference type="ARBA" id="ARBA00001946"/>
    </source>
</evidence>
<keyword evidence="4" id="KW-0597">Phosphoprotein</keyword>
<protein>
    <recommendedName>
        <fullName evidence="3">phosphatidate phosphatase</fullName>
        <ecNumber evidence="3">3.1.3.4</ecNumber>
    </recommendedName>
</protein>
<evidence type="ECO:0000256" key="5">
    <source>
        <dbReference type="ARBA" id="ARBA00022801"/>
    </source>
</evidence>
<feature type="region of interest" description="Disordered" evidence="6">
    <location>
        <begin position="984"/>
        <end position="1009"/>
    </location>
</feature>
<feature type="compositionally biased region" description="Basic residues" evidence="6">
    <location>
        <begin position="324"/>
        <end position="338"/>
    </location>
</feature>
<dbReference type="PANTHER" id="PTHR12181:SF12">
    <property type="entry name" value="PHOSPHATIDATE PHOSPHATASE"/>
    <property type="match status" value="1"/>
</dbReference>
<dbReference type="EMBL" id="BQFW01000001">
    <property type="protein sequence ID" value="GJJ68269.1"/>
    <property type="molecule type" value="Genomic_DNA"/>
</dbReference>
<feature type="region of interest" description="Disordered" evidence="6">
    <location>
        <begin position="266"/>
        <end position="342"/>
    </location>
</feature>
<dbReference type="GO" id="GO:0009062">
    <property type="term" value="P:fatty acid catabolic process"/>
    <property type="evidence" value="ECO:0007669"/>
    <property type="project" value="TreeGrafter"/>
</dbReference>
<reference evidence="8" key="1">
    <citation type="submission" date="2021-11" db="EMBL/GenBank/DDBJ databases">
        <authorList>
            <person name="Herlambang A."/>
            <person name="Guo Y."/>
            <person name="Takashima Y."/>
            <person name="Nishizawa T."/>
        </authorList>
    </citation>
    <scope>NUCLEOTIDE SEQUENCE</scope>
    <source>
        <strain evidence="8">E1425</strain>
    </source>
</reference>
<evidence type="ECO:0000313" key="8">
    <source>
        <dbReference type="EMBL" id="GJJ68269.1"/>
    </source>
</evidence>
<feature type="compositionally biased region" description="Acidic residues" evidence="6">
    <location>
        <begin position="1223"/>
        <end position="1253"/>
    </location>
</feature>
<evidence type="ECO:0000256" key="4">
    <source>
        <dbReference type="ARBA" id="ARBA00022553"/>
    </source>
</evidence>
<evidence type="ECO:0000259" key="7">
    <source>
        <dbReference type="SMART" id="SM00775"/>
    </source>
</evidence>
<dbReference type="InterPro" id="IPR026058">
    <property type="entry name" value="LIPIN"/>
</dbReference>
<dbReference type="Proteomes" id="UP000827284">
    <property type="component" value="Unassembled WGS sequence"/>
</dbReference>
<dbReference type="Gene3D" id="3.40.50.1000">
    <property type="entry name" value="HAD superfamily/HAD-like"/>
    <property type="match status" value="1"/>
</dbReference>
<dbReference type="EC" id="3.1.3.4" evidence="3"/>
<name>A0A9P3H1F2_9FUNG</name>
<comment type="caution">
    <text evidence="8">The sequence shown here is derived from an EMBL/GenBank/DDBJ whole genome shotgun (WGS) entry which is preliminary data.</text>
</comment>
<feature type="compositionally biased region" description="Basic and acidic residues" evidence="6">
    <location>
        <begin position="170"/>
        <end position="180"/>
    </location>
</feature>
<sequence length="1270" mass="140277">MYSVGNFFSTVTKFYNEINPATLSGAIDIIVVQQANGDLACSPFHVRFGKLSVLRPQEKVVEVRVNGQVIAFPMKVGDAGEAFFVLETDDYVPDEFATSPIAGPSDESELAPVDYFDLNGHLHGPGQLQQQQKQQQQLQGANGLTQADEDALLDNGYVSAASGHGSAFEESLKDDSDRESIFSASSPPPGRINDGAAQDMMQDMPGSFGQSHVSLLQEPASPLPSLPQSQDQTQQIPNAVDTKAGPTNDDIAKFPVNSIFPTVMREELPNGTNGDNLGVDQSPRSGRRKSEVLFDMTGYKTDSCSESSDDEDLPRGILSDSERHHRGLRKKFGRTKSHLTKEQRQQLLEDIKQGIFAKPEETPIGSQLERQASRSQRRKKRAGIPNPWQGRKGRKRANSMPAIGEPDAPLPTFEHLPAQRHAAQTNNATAPESNPKRSQRPNVMSDTEMEYEANERPTNQGKEWTWGWGTLPVKQTNPDEDDEVREEEAKPAIPEVPVEIETREFQMGSTKCAVAMSLCGEDDFGKDLVAGHKAFRDAQLTFEAFSKDPATILADKRLVCYIDGRFYTWSNAVPQLAALLFFHQPLSDATSAQDFKDQKSLAAEDRPSSTRFGTISRWFRKAPVTDSTSTANPALATTAETDAVAVDPEDELARPVNKALRSKSLPPPETTVTDEHAHPHLPVPVSSEKMPVDQPEQKRYAKTLRLTSDQLRSLGLNKGANTVSFSVTSSYQGTATCVAKIFLWDHDSQVVISDIDGTITKSDALGHIFAMAGRDWTHLGVAKLFTDIRSNGYHILYLTSRAIGQADYTRKYLQKVEQNSYQLPDGPVIMSPDRLFSAFHREVIIRKPEVFKMACLRDVKKLFGDRNPFYAGFGNRITDALSYRSVNVPPSRIFTIDSYGEVKLELLSAFKSSYLALNDLVNEIFPGERAAPEFNDWNFWKSDLPKIDLPELPLPANNYNTGSSSSSLLLSTTNVAKKVASLTHSNSSSSLLQPSSPTSPAVDTKSKRLSYERGSYAGALLGRNDTWTSDDENQDRASADGQGGDQRAISEPRQQQQLKDETKKAKASSPSMLSALVPTRLIRAVRSGSTSSHTPPVPHSPTSTPSSPDMNASSPGALPLAHPLPKLATTQHDHDVVRPVSIPSPPPLDSLMQTDEDVARASKYFFSSSPPQSSSSRPSSFHAKSDLMDDLVPVKEEEVDDEEDELRTRRLLNRGRDQVQDEQQLDDGEYQGEYEDAEEDELEYEDDLDQEDEDDEYLDQIEENLEEPFL</sequence>
<dbReference type="GO" id="GO:0008195">
    <property type="term" value="F:phosphatidate phosphatase activity"/>
    <property type="evidence" value="ECO:0007669"/>
    <property type="project" value="UniProtKB-EC"/>
</dbReference>
<keyword evidence="9" id="KW-1185">Reference proteome</keyword>
<comment type="similarity">
    <text evidence="2">Belongs to the lipin family.</text>
</comment>
<feature type="region of interest" description="Disordered" evidence="6">
    <location>
        <begin position="168"/>
        <end position="210"/>
    </location>
</feature>
<accession>A0A9P3H1F2</accession>
<dbReference type="InterPro" id="IPR023214">
    <property type="entry name" value="HAD_sf"/>
</dbReference>
<dbReference type="OrthoDB" id="4567at2759"/>
<evidence type="ECO:0000256" key="6">
    <source>
        <dbReference type="SAM" id="MobiDB-lite"/>
    </source>
</evidence>
<dbReference type="GO" id="GO:0005634">
    <property type="term" value="C:nucleus"/>
    <property type="evidence" value="ECO:0007669"/>
    <property type="project" value="UniProtKB-ARBA"/>
</dbReference>
<dbReference type="InterPro" id="IPR031703">
    <property type="entry name" value="Lipin_mid"/>
</dbReference>
<feature type="compositionally biased region" description="Low complexity" evidence="6">
    <location>
        <begin position="984"/>
        <end position="1000"/>
    </location>
</feature>
<dbReference type="Pfam" id="PF04571">
    <property type="entry name" value="Lipin_N"/>
    <property type="match status" value="1"/>
</dbReference>
<feature type="compositionally biased region" description="Low complexity" evidence="6">
    <location>
        <begin position="1089"/>
        <end position="1123"/>
    </location>
</feature>
<gene>
    <name evidence="8" type="ORF">EMPS_00615</name>
</gene>
<reference evidence="8" key="2">
    <citation type="journal article" date="2022" name="Microbiol. Resour. Announc.">
        <title>Whole-Genome Sequence of Entomortierella parvispora E1425, a Mucoromycotan Fungus Associated with Burkholderiaceae-Related Endosymbiotic Bacteria.</title>
        <authorList>
            <person name="Herlambang A."/>
            <person name="Guo Y."/>
            <person name="Takashima Y."/>
            <person name="Narisawa K."/>
            <person name="Ohta H."/>
            <person name="Nishizawa T."/>
        </authorList>
    </citation>
    <scope>NUCLEOTIDE SEQUENCE</scope>
    <source>
        <strain evidence="8">E1425</strain>
    </source>
</reference>
<dbReference type="SUPFAM" id="SSF56784">
    <property type="entry name" value="HAD-like"/>
    <property type="match status" value="1"/>
</dbReference>
<dbReference type="PANTHER" id="PTHR12181">
    <property type="entry name" value="LIPIN"/>
    <property type="match status" value="1"/>
</dbReference>
<organism evidence="8 9">
    <name type="scientific">Entomortierella parvispora</name>
    <dbReference type="NCBI Taxonomy" id="205924"/>
    <lineage>
        <taxon>Eukaryota</taxon>
        <taxon>Fungi</taxon>
        <taxon>Fungi incertae sedis</taxon>
        <taxon>Mucoromycota</taxon>
        <taxon>Mortierellomycotina</taxon>
        <taxon>Mortierellomycetes</taxon>
        <taxon>Mortierellales</taxon>
        <taxon>Mortierellaceae</taxon>
        <taxon>Entomortierella</taxon>
    </lineage>
</organism>
<dbReference type="InterPro" id="IPR013209">
    <property type="entry name" value="LNS2"/>
</dbReference>